<keyword evidence="1" id="KW-1133">Transmembrane helix</keyword>
<gene>
    <name evidence="2" type="ORF">JOC58_003564</name>
</gene>
<keyword evidence="1" id="KW-0812">Transmembrane</keyword>
<dbReference type="EMBL" id="JAVDQH010000016">
    <property type="protein sequence ID" value="MDR6245651.1"/>
    <property type="molecule type" value="Genomic_DNA"/>
</dbReference>
<keyword evidence="3" id="KW-1185">Reference proteome</keyword>
<feature type="transmembrane region" description="Helical" evidence="1">
    <location>
        <begin position="75"/>
        <end position="94"/>
    </location>
</feature>
<protein>
    <submittedName>
        <fullName evidence="2">Uncharacterized protein</fullName>
    </submittedName>
</protein>
<evidence type="ECO:0000256" key="1">
    <source>
        <dbReference type="SAM" id="Phobius"/>
    </source>
</evidence>
<name>A0ABU1J2D1_9BACL</name>
<comment type="caution">
    <text evidence="2">The sequence shown here is derived from an EMBL/GenBank/DDBJ whole genome shotgun (WGS) entry which is preliminary data.</text>
</comment>
<evidence type="ECO:0000313" key="2">
    <source>
        <dbReference type="EMBL" id="MDR6245651.1"/>
    </source>
</evidence>
<accession>A0ABU1J2D1</accession>
<keyword evidence="1" id="KW-0472">Membrane</keyword>
<proteinExistence type="predicted"/>
<dbReference type="Proteomes" id="UP001185028">
    <property type="component" value="Unassembled WGS sequence"/>
</dbReference>
<sequence length="105" mass="11204">MLAHGLSRAMLVCSVFVACIALSSYIVSVEFMASGGCVACVAYTTSDQEHANDLRLNQDTLNGEKDGVSWLKGRSFGIVLGLPLCARAGFLLVVRQEQAKSGIHE</sequence>
<organism evidence="2 3">
    <name type="scientific">Paenibacillus hunanensis</name>
    <dbReference type="NCBI Taxonomy" id="539262"/>
    <lineage>
        <taxon>Bacteria</taxon>
        <taxon>Bacillati</taxon>
        <taxon>Bacillota</taxon>
        <taxon>Bacilli</taxon>
        <taxon>Bacillales</taxon>
        <taxon>Paenibacillaceae</taxon>
        <taxon>Paenibacillus</taxon>
    </lineage>
</organism>
<evidence type="ECO:0000313" key="3">
    <source>
        <dbReference type="Proteomes" id="UP001185028"/>
    </source>
</evidence>
<reference evidence="2 3" key="1">
    <citation type="submission" date="2023-07" db="EMBL/GenBank/DDBJ databases">
        <title>Genomic Encyclopedia of Type Strains, Phase IV (KMG-IV): sequencing the most valuable type-strain genomes for metagenomic binning, comparative biology and taxonomic classification.</title>
        <authorList>
            <person name="Goeker M."/>
        </authorList>
    </citation>
    <scope>NUCLEOTIDE SEQUENCE [LARGE SCALE GENOMIC DNA]</scope>
    <source>
        <strain evidence="2 3">DSM 22170</strain>
    </source>
</reference>